<dbReference type="AlphaFoldDB" id="A0A2T4BKE1"/>
<dbReference type="InterPro" id="IPR051637">
    <property type="entry name" value="Ank_repeat_dom-contain_49"/>
</dbReference>
<evidence type="ECO:0000256" key="3">
    <source>
        <dbReference type="PROSITE-ProRule" id="PRU00023"/>
    </source>
</evidence>
<dbReference type="Pfam" id="PF12796">
    <property type="entry name" value="Ank_2"/>
    <property type="match status" value="1"/>
</dbReference>
<dbReference type="Gene3D" id="1.25.40.20">
    <property type="entry name" value="Ankyrin repeat-containing domain"/>
    <property type="match status" value="1"/>
</dbReference>
<protein>
    <submittedName>
        <fullName evidence="4">Ankyrin</fullName>
    </submittedName>
</protein>
<dbReference type="PANTHER" id="PTHR24180">
    <property type="entry name" value="CYCLIN-DEPENDENT KINASE INHIBITOR 2C-RELATED"/>
    <property type="match status" value="1"/>
</dbReference>
<dbReference type="PANTHER" id="PTHR24180:SF45">
    <property type="entry name" value="POLY [ADP-RIBOSE] POLYMERASE TANKYRASE"/>
    <property type="match status" value="1"/>
</dbReference>
<feature type="repeat" description="ANK" evidence="3">
    <location>
        <begin position="52"/>
        <end position="84"/>
    </location>
</feature>
<evidence type="ECO:0000256" key="2">
    <source>
        <dbReference type="ARBA" id="ARBA00023043"/>
    </source>
</evidence>
<reference evidence="5" key="1">
    <citation type="submission" date="2016-07" db="EMBL/GenBank/DDBJ databases">
        <title>Multiple horizontal gene transfer events from other fungi enriched the ability of initially mycotrophic Trichoderma (Ascomycota) to feed on dead plant biomass.</title>
        <authorList>
            <consortium name="DOE Joint Genome Institute"/>
            <person name="Atanasova L."/>
            <person name="Chenthamara K."/>
            <person name="Zhang J."/>
            <person name="Grujic M."/>
            <person name="Henrissat B."/>
            <person name="Kuo A."/>
            <person name="Aerts A."/>
            <person name="Salamov A."/>
            <person name="Lipzen A."/>
            <person name="Labutti K."/>
            <person name="Barry K."/>
            <person name="Miao Y."/>
            <person name="Rahimi M.J."/>
            <person name="Shen Q."/>
            <person name="Grigoriev I.V."/>
            <person name="Kubicek C.P."/>
            <person name="Druzhinina I.S."/>
        </authorList>
    </citation>
    <scope>NUCLEOTIDE SEQUENCE [LARGE SCALE GENOMIC DNA]</scope>
    <source>
        <strain evidence="5">TUCIM 6016</strain>
    </source>
</reference>
<dbReference type="PROSITE" id="PS50088">
    <property type="entry name" value="ANK_REPEAT"/>
    <property type="match status" value="3"/>
</dbReference>
<dbReference type="GeneID" id="36597693"/>
<keyword evidence="5" id="KW-1185">Reference proteome</keyword>
<keyword evidence="2 3" id="KW-0040">ANK repeat</keyword>
<dbReference type="EMBL" id="KZ680208">
    <property type="protein sequence ID" value="PTB69776.1"/>
    <property type="molecule type" value="Genomic_DNA"/>
</dbReference>
<accession>A0A2T4BKE1</accession>
<evidence type="ECO:0000313" key="4">
    <source>
        <dbReference type="EMBL" id="PTB69776.1"/>
    </source>
</evidence>
<sequence length="145" mass="15888">MVDVLLDHGADLENARDEDGKTPLFLALAQLGGEMFHHLIRRGARIDVQDRNGATLLHEAAGYGVVSYIEYLVESGLNVNHADELGRTPLHVAVLNDAKTSFPTLLNHGADPELCDADGYSAIERARMEGNDADLLFAVEQSWDY</sequence>
<dbReference type="SUPFAM" id="SSF48403">
    <property type="entry name" value="Ankyrin repeat"/>
    <property type="match status" value="1"/>
</dbReference>
<dbReference type="SMART" id="SM00248">
    <property type="entry name" value="ANK"/>
    <property type="match status" value="3"/>
</dbReference>
<organism evidence="4 5">
    <name type="scientific">Trichoderma citrinoviride</name>
    <dbReference type="NCBI Taxonomy" id="58853"/>
    <lineage>
        <taxon>Eukaryota</taxon>
        <taxon>Fungi</taxon>
        <taxon>Dikarya</taxon>
        <taxon>Ascomycota</taxon>
        <taxon>Pezizomycotina</taxon>
        <taxon>Sordariomycetes</taxon>
        <taxon>Hypocreomycetidae</taxon>
        <taxon>Hypocreales</taxon>
        <taxon>Hypocreaceae</taxon>
        <taxon>Trichoderma</taxon>
    </lineage>
</organism>
<evidence type="ECO:0000256" key="1">
    <source>
        <dbReference type="ARBA" id="ARBA00022737"/>
    </source>
</evidence>
<feature type="repeat" description="ANK" evidence="3">
    <location>
        <begin position="19"/>
        <end position="51"/>
    </location>
</feature>
<gene>
    <name evidence="4" type="ORF">BBK36DRAFT_1110348</name>
</gene>
<name>A0A2T4BKE1_9HYPO</name>
<dbReference type="OrthoDB" id="341259at2759"/>
<keyword evidence="1" id="KW-0677">Repeat</keyword>
<dbReference type="InterPro" id="IPR036770">
    <property type="entry name" value="Ankyrin_rpt-contain_sf"/>
</dbReference>
<evidence type="ECO:0000313" key="5">
    <source>
        <dbReference type="Proteomes" id="UP000241546"/>
    </source>
</evidence>
<dbReference type="RefSeq" id="XP_024753096.1">
    <property type="nucleotide sequence ID" value="XM_024889574.1"/>
</dbReference>
<dbReference type="InterPro" id="IPR002110">
    <property type="entry name" value="Ankyrin_rpt"/>
</dbReference>
<feature type="repeat" description="ANK" evidence="3">
    <location>
        <begin position="85"/>
        <end position="117"/>
    </location>
</feature>
<dbReference type="PROSITE" id="PS50297">
    <property type="entry name" value="ANK_REP_REGION"/>
    <property type="match status" value="3"/>
</dbReference>
<dbReference type="Proteomes" id="UP000241546">
    <property type="component" value="Unassembled WGS sequence"/>
</dbReference>
<proteinExistence type="predicted"/>